<sequence>MSDRPRTRPRVGTLCVGGLKGPPAHVHNVVAALHVDDCENRPRPNRGPSDRPLATSYHTLPSVRVSFVFTFSRTILMGSGAFCVPTASR</sequence>
<protein>
    <submittedName>
        <fullName evidence="1">Uncharacterized protein</fullName>
    </submittedName>
</protein>
<dbReference type="Proteomes" id="UP000315700">
    <property type="component" value="Chromosome"/>
</dbReference>
<dbReference type="EMBL" id="CP036271">
    <property type="protein sequence ID" value="QDT56896.1"/>
    <property type="molecule type" value="Genomic_DNA"/>
</dbReference>
<keyword evidence="2" id="KW-1185">Reference proteome</keyword>
<gene>
    <name evidence="1" type="ORF">Pan44_49580</name>
</gene>
<reference evidence="1 2" key="1">
    <citation type="submission" date="2019-02" db="EMBL/GenBank/DDBJ databases">
        <title>Deep-cultivation of Planctomycetes and their phenomic and genomic characterization uncovers novel biology.</title>
        <authorList>
            <person name="Wiegand S."/>
            <person name="Jogler M."/>
            <person name="Boedeker C."/>
            <person name="Pinto D."/>
            <person name="Vollmers J."/>
            <person name="Rivas-Marin E."/>
            <person name="Kohn T."/>
            <person name="Peeters S.H."/>
            <person name="Heuer A."/>
            <person name="Rast P."/>
            <person name="Oberbeckmann S."/>
            <person name="Bunk B."/>
            <person name="Jeske O."/>
            <person name="Meyerdierks A."/>
            <person name="Storesund J.E."/>
            <person name="Kallscheuer N."/>
            <person name="Luecker S."/>
            <person name="Lage O.M."/>
            <person name="Pohl T."/>
            <person name="Merkel B.J."/>
            <person name="Hornburger P."/>
            <person name="Mueller R.-W."/>
            <person name="Bruemmer F."/>
            <person name="Labrenz M."/>
            <person name="Spormann A.M."/>
            <person name="Op den Camp H."/>
            <person name="Overmann J."/>
            <person name="Amann R."/>
            <person name="Jetten M.S.M."/>
            <person name="Mascher T."/>
            <person name="Medema M.H."/>
            <person name="Devos D.P."/>
            <person name="Kaster A.-K."/>
            <person name="Ovreas L."/>
            <person name="Rohde M."/>
            <person name="Galperin M.Y."/>
            <person name="Jogler C."/>
        </authorList>
    </citation>
    <scope>NUCLEOTIDE SEQUENCE [LARGE SCALE GENOMIC DNA]</scope>
    <source>
        <strain evidence="1 2">Pan44</strain>
    </source>
</reference>
<name>A0A517SLA8_9PLAN</name>
<dbReference type="InParanoid" id="A0A517SLA8"/>
<dbReference type="AlphaFoldDB" id="A0A517SLA8"/>
<accession>A0A517SLA8</accession>
<dbReference type="KEGG" id="ccos:Pan44_49580"/>
<evidence type="ECO:0000313" key="1">
    <source>
        <dbReference type="EMBL" id="QDT56896.1"/>
    </source>
</evidence>
<evidence type="ECO:0000313" key="2">
    <source>
        <dbReference type="Proteomes" id="UP000315700"/>
    </source>
</evidence>
<proteinExistence type="predicted"/>
<organism evidence="1 2">
    <name type="scientific">Caulifigura coniformis</name>
    <dbReference type="NCBI Taxonomy" id="2527983"/>
    <lineage>
        <taxon>Bacteria</taxon>
        <taxon>Pseudomonadati</taxon>
        <taxon>Planctomycetota</taxon>
        <taxon>Planctomycetia</taxon>
        <taxon>Planctomycetales</taxon>
        <taxon>Planctomycetaceae</taxon>
        <taxon>Caulifigura</taxon>
    </lineage>
</organism>